<dbReference type="PANTHER" id="PTHR43414:SF1">
    <property type="entry name" value="PEPTIDE PERMEASE"/>
    <property type="match status" value="1"/>
</dbReference>
<keyword evidence="2" id="KW-0813">Transport</keyword>
<keyword evidence="6 7" id="KW-0472">Membrane</keyword>
<dbReference type="AlphaFoldDB" id="A0A1G2S6H9"/>
<evidence type="ECO:0000256" key="7">
    <source>
        <dbReference type="SAM" id="Phobius"/>
    </source>
</evidence>
<evidence type="ECO:0000256" key="4">
    <source>
        <dbReference type="ARBA" id="ARBA00022692"/>
    </source>
</evidence>
<feature type="transmembrane region" description="Helical" evidence="7">
    <location>
        <begin position="365"/>
        <end position="384"/>
    </location>
</feature>
<dbReference type="EMBL" id="MHUT01000017">
    <property type="protein sequence ID" value="OHA80695.1"/>
    <property type="molecule type" value="Genomic_DNA"/>
</dbReference>
<evidence type="ECO:0000256" key="5">
    <source>
        <dbReference type="ARBA" id="ARBA00022989"/>
    </source>
</evidence>
<dbReference type="GO" id="GO:0005886">
    <property type="term" value="C:plasma membrane"/>
    <property type="evidence" value="ECO:0007669"/>
    <property type="project" value="UniProtKB-SubCell"/>
</dbReference>
<evidence type="ECO:0000256" key="1">
    <source>
        <dbReference type="ARBA" id="ARBA00004651"/>
    </source>
</evidence>
<evidence type="ECO:0000313" key="9">
    <source>
        <dbReference type="Proteomes" id="UP000179118"/>
    </source>
</evidence>
<proteinExistence type="predicted"/>
<feature type="transmembrane region" description="Helical" evidence="7">
    <location>
        <begin position="278"/>
        <end position="295"/>
    </location>
</feature>
<evidence type="ECO:0000256" key="3">
    <source>
        <dbReference type="ARBA" id="ARBA00022475"/>
    </source>
</evidence>
<gene>
    <name evidence="8" type="ORF">A3D51_03980</name>
</gene>
<name>A0A1G2S6H9_9BACT</name>
<evidence type="ECO:0000256" key="2">
    <source>
        <dbReference type="ARBA" id="ARBA00022448"/>
    </source>
</evidence>
<keyword evidence="3" id="KW-1003">Cell membrane</keyword>
<dbReference type="PANTHER" id="PTHR43414">
    <property type="entry name" value="MULTIDRUG RESISTANCE PROTEIN MDTG"/>
    <property type="match status" value="1"/>
</dbReference>
<feature type="transmembrane region" description="Helical" evidence="7">
    <location>
        <begin position="134"/>
        <end position="157"/>
    </location>
</feature>
<keyword evidence="4 7" id="KW-0812">Transmembrane</keyword>
<dbReference type="SUPFAM" id="SSF103473">
    <property type="entry name" value="MFS general substrate transporter"/>
    <property type="match status" value="1"/>
</dbReference>
<dbReference type="InterPro" id="IPR036259">
    <property type="entry name" value="MFS_trans_sf"/>
</dbReference>
<feature type="transmembrane region" description="Helical" evidence="7">
    <location>
        <begin position="246"/>
        <end position="266"/>
    </location>
</feature>
<dbReference type="Proteomes" id="UP000179118">
    <property type="component" value="Unassembled WGS sequence"/>
</dbReference>
<feature type="transmembrane region" description="Helical" evidence="7">
    <location>
        <begin position="100"/>
        <end position="122"/>
    </location>
</feature>
<organism evidence="8 9">
    <name type="scientific">Candidatus Yonathbacteria bacterium RIFCSPHIGHO2_02_FULL_44_14</name>
    <dbReference type="NCBI Taxonomy" id="1802724"/>
    <lineage>
        <taxon>Bacteria</taxon>
        <taxon>Candidatus Yonathiibacteriota</taxon>
    </lineage>
</organism>
<dbReference type="GO" id="GO:0022857">
    <property type="term" value="F:transmembrane transporter activity"/>
    <property type="evidence" value="ECO:0007669"/>
    <property type="project" value="InterPro"/>
</dbReference>
<keyword evidence="5 7" id="KW-1133">Transmembrane helix</keyword>
<protein>
    <recommendedName>
        <fullName evidence="10">Major facilitator superfamily (MFS) profile domain-containing protein</fullName>
    </recommendedName>
</protein>
<feature type="transmembrane region" description="Helical" evidence="7">
    <location>
        <begin position="213"/>
        <end position="234"/>
    </location>
</feature>
<evidence type="ECO:0000313" key="8">
    <source>
        <dbReference type="EMBL" id="OHA80695.1"/>
    </source>
</evidence>
<comment type="subcellular location">
    <subcellularLocation>
        <location evidence="1">Cell membrane</location>
        <topology evidence="1">Multi-pass membrane protein</topology>
    </subcellularLocation>
</comment>
<reference evidence="8 9" key="1">
    <citation type="journal article" date="2016" name="Nat. Commun.">
        <title>Thousands of microbial genomes shed light on interconnected biogeochemical processes in an aquifer system.</title>
        <authorList>
            <person name="Anantharaman K."/>
            <person name="Brown C.T."/>
            <person name="Hug L.A."/>
            <person name="Sharon I."/>
            <person name="Castelle C.J."/>
            <person name="Probst A.J."/>
            <person name="Thomas B.C."/>
            <person name="Singh A."/>
            <person name="Wilkins M.J."/>
            <person name="Karaoz U."/>
            <person name="Brodie E.L."/>
            <person name="Williams K.H."/>
            <person name="Hubbard S.S."/>
            <person name="Banfield J.F."/>
        </authorList>
    </citation>
    <scope>NUCLEOTIDE SEQUENCE [LARGE SCALE GENOMIC DNA]</scope>
</reference>
<feature type="transmembrane region" description="Helical" evidence="7">
    <location>
        <begin position="9"/>
        <end position="27"/>
    </location>
</feature>
<evidence type="ECO:0008006" key="10">
    <source>
        <dbReference type="Google" id="ProtNLM"/>
    </source>
</evidence>
<feature type="transmembrane region" description="Helical" evidence="7">
    <location>
        <begin position="163"/>
        <end position="184"/>
    </location>
</feature>
<accession>A0A1G2S6H9</accession>
<dbReference type="InterPro" id="IPR011701">
    <property type="entry name" value="MFS"/>
</dbReference>
<comment type="caution">
    <text evidence="8">The sequence shown here is derived from an EMBL/GenBank/DDBJ whole genome shotgun (WGS) entry which is preliminary data.</text>
</comment>
<dbReference type="Pfam" id="PF07690">
    <property type="entry name" value="MFS_1"/>
    <property type="match status" value="1"/>
</dbReference>
<evidence type="ECO:0000256" key="6">
    <source>
        <dbReference type="ARBA" id="ARBA00023136"/>
    </source>
</evidence>
<feature type="transmembrane region" description="Helical" evidence="7">
    <location>
        <begin position="47"/>
        <end position="64"/>
    </location>
</feature>
<feature type="transmembrane region" description="Helical" evidence="7">
    <location>
        <begin position="339"/>
        <end position="359"/>
    </location>
</feature>
<dbReference type="Gene3D" id="1.20.1250.20">
    <property type="entry name" value="MFS general substrate transporter like domains"/>
    <property type="match status" value="2"/>
</dbReference>
<sequence>MTPPTSKKILFLLVYLTSFLYSFHYALPLYIESSFISQFISTEKVVGLIFSFAAVFTVICTFLLPRILRRFGNYRATLAVMGAEVFALLVLAYFSNPIIAVSFFIIHQVLTNIIFLNLDYFVEAFTENEKTGSMRGVFMTVLNIAVAVAPFVAGLMLTDHDFWKIYLAAAVFMTLGFIVIAKYFKNYKDPHYVIPSFKSTFYIIRESHDLHSIIFMHFLLSFFYVWMVIYMPIYLNKHMGIPMNDILGTIIPIALIPFIIFEVFLGKLADTKLGEKEILTAGFIIMGISTAGISWVTTSSVIFWAGLLFITRTGASAVESMTESYFYKQVGPADTHLITFMRTTRATAYIIAPIVGYFVLSFTDFHYLFLILGIFMLTALPYSLSIKDTK</sequence>